<proteinExistence type="predicted"/>
<protein>
    <submittedName>
        <fullName evidence="1">Uncharacterized protein</fullName>
    </submittedName>
</protein>
<accession>A0AAD4XE17</accession>
<dbReference type="EMBL" id="JAJJMB010011506">
    <property type="protein sequence ID" value="KAI3901805.1"/>
    <property type="molecule type" value="Genomic_DNA"/>
</dbReference>
<evidence type="ECO:0000313" key="2">
    <source>
        <dbReference type="Proteomes" id="UP001202328"/>
    </source>
</evidence>
<name>A0AAD4XE17_9MAGN</name>
<reference evidence="1" key="1">
    <citation type="submission" date="2022-04" db="EMBL/GenBank/DDBJ databases">
        <title>A functionally conserved STORR gene fusion in Papaver species that diverged 16.8 million years ago.</title>
        <authorList>
            <person name="Catania T."/>
        </authorList>
    </citation>
    <scope>NUCLEOTIDE SEQUENCE</scope>
    <source>
        <strain evidence="1">S-188037</strain>
    </source>
</reference>
<organism evidence="1 2">
    <name type="scientific">Papaver atlanticum</name>
    <dbReference type="NCBI Taxonomy" id="357466"/>
    <lineage>
        <taxon>Eukaryota</taxon>
        <taxon>Viridiplantae</taxon>
        <taxon>Streptophyta</taxon>
        <taxon>Embryophyta</taxon>
        <taxon>Tracheophyta</taxon>
        <taxon>Spermatophyta</taxon>
        <taxon>Magnoliopsida</taxon>
        <taxon>Ranunculales</taxon>
        <taxon>Papaveraceae</taxon>
        <taxon>Papaveroideae</taxon>
        <taxon>Papaver</taxon>
    </lineage>
</organism>
<comment type="caution">
    <text evidence="1">The sequence shown here is derived from an EMBL/GenBank/DDBJ whole genome shotgun (WGS) entry which is preliminary data.</text>
</comment>
<keyword evidence="2" id="KW-1185">Reference proteome</keyword>
<dbReference type="AlphaFoldDB" id="A0AAD4XE17"/>
<gene>
    <name evidence="1" type="ORF">MKW98_013920</name>
</gene>
<dbReference type="Proteomes" id="UP001202328">
    <property type="component" value="Unassembled WGS sequence"/>
</dbReference>
<sequence length="100" mass="11386">MVILFVELVVQRTTRFDKWDVEEKVIGLIFYSLDSFAMEDILADVPPSGLCVNFLVAGNESGEYGERNQKVFHGELERIVVEAQDRVFEEYSEALEGIPV</sequence>
<evidence type="ECO:0000313" key="1">
    <source>
        <dbReference type="EMBL" id="KAI3901805.1"/>
    </source>
</evidence>